<accession>A0A5D2IHQ3</accession>
<dbReference type="AlphaFoldDB" id="A0A5D2IHQ3"/>
<evidence type="ECO:0008006" key="3">
    <source>
        <dbReference type="Google" id="ProtNLM"/>
    </source>
</evidence>
<dbReference type="PANTHER" id="PTHR33710">
    <property type="entry name" value="BNAC02G09200D PROTEIN"/>
    <property type="match status" value="1"/>
</dbReference>
<reference evidence="1 2" key="1">
    <citation type="submission" date="2019-07" db="EMBL/GenBank/DDBJ databases">
        <title>WGS assembly of Gossypium tomentosum.</title>
        <authorList>
            <person name="Chen Z.J."/>
            <person name="Sreedasyam A."/>
            <person name="Ando A."/>
            <person name="Song Q."/>
            <person name="De L."/>
            <person name="Hulse-Kemp A."/>
            <person name="Ding M."/>
            <person name="Ye W."/>
            <person name="Kirkbride R."/>
            <person name="Jenkins J."/>
            <person name="Plott C."/>
            <person name="Lovell J."/>
            <person name="Lin Y.-M."/>
            <person name="Vaughn R."/>
            <person name="Liu B."/>
            <person name="Li W."/>
            <person name="Simpson S."/>
            <person name="Scheffler B."/>
            <person name="Saski C."/>
            <person name="Grover C."/>
            <person name="Hu G."/>
            <person name="Conover J."/>
            <person name="Carlson J."/>
            <person name="Shu S."/>
            <person name="Boston L."/>
            <person name="Williams M."/>
            <person name="Peterson D."/>
            <person name="Mcgee K."/>
            <person name="Jones D."/>
            <person name="Wendel J."/>
            <person name="Stelly D."/>
            <person name="Grimwood J."/>
            <person name="Schmutz J."/>
        </authorList>
    </citation>
    <scope>NUCLEOTIDE SEQUENCE [LARGE SCALE GENOMIC DNA]</scope>
    <source>
        <strain evidence="1">7179.01</strain>
    </source>
</reference>
<dbReference type="Gene3D" id="3.60.10.10">
    <property type="entry name" value="Endonuclease/exonuclease/phosphatase"/>
    <property type="match status" value="1"/>
</dbReference>
<gene>
    <name evidence="1" type="ORF">ES332_D11G041400v1</name>
</gene>
<evidence type="ECO:0000313" key="1">
    <source>
        <dbReference type="EMBL" id="TYH42117.1"/>
    </source>
</evidence>
<dbReference type="PANTHER" id="PTHR33710:SF77">
    <property type="entry name" value="DNASE I-LIKE SUPERFAMILY PROTEIN"/>
    <property type="match status" value="1"/>
</dbReference>
<dbReference type="EMBL" id="CM017633">
    <property type="protein sequence ID" value="TYH42117.1"/>
    <property type="molecule type" value="Genomic_DNA"/>
</dbReference>
<dbReference type="SUPFAM" id="SSF56219">
    <property type="entry name" value="DNase I-like"/>
    <property type="match status" value="1"/>
</dbReference>
<evidence type="ECO:0000313" key="2">
    <source>
        <dbReference type="Proteomes" id="UP000322667"/>
    </source>
</evidence>
<keyword evidence="2" id="KW-1185">Reference proteome</keyword>
<organism evidence="1 2">
    <name type="scientific">Gossypium tomentosum</name>
    <name type="common">Hawaiian cotton</name>
    <name type="synonym">Gossypium sandvicense</name>
    <dbReference type="NCBI Taxonomy" id="34277"/>
    <lineage>
        <taxon>Eukaryota</taxon>
        <taxon>Viridiplantae</taxon>
        <taxon>Streptophyta</taxon>
        <taxon>Embryophyta</taxon>
        <taxon>Tracheophyta</taxon>
        <taxon>Spermatophyta</taxon>
        <taxon>Magnoliopsida</taxon>
        <taxon>eudicotyledons</taxon>
        <taxon>Gunneridae</taxon>
        <taxon>Pentapetalae</taxon>
        <taxon>rosids</taxon>
        <taxon>malvids</taxon>
        <taxon>Malvales</taxon>
        <taxon>Malvaceae</taxon>
        <taxon>Malvoideae</taxon>
        <taxon>Gossypium</taxon>
    </lineage>
</organism>
<dbReference type="InterPro" id="IPR036691">
    <property type="entry name" value="Endo/exonu/phosph_ase_sf"/>
</dbReference>
<dbReference type="Proteomes" id="UP000322667">
    <property type="component" value="Chromosome D11"/>
</dbReference>
<protein>
    <recommendedName>
        <fullName evidence="3">Endonuclease/exonuclease/phosphatase domain-containing protein</fullName>
    </recommendedName>
</protein>
<sequence length="175" mass="20478">MSKTRWWLVLVKVMNQLEEYLSYLSQQGDQPYKSHSMSKGDFNVLFDPSESSDFTGDKNLSNDIKDFRDCVGELDVHDHPYNGPFFTWSNHQEDNPLARRLDPALVCSTWHLFFPRSMVEFVSPHVSDHCPILINLDRLEFSPPKPLKFFICWTKHPNFLTIVEDSWNEDVVVDP</sequence>
<name>A0A5D2IHQ3_GOSTO</name>
<proteinExistence type="predicted"/>